<dbReference type="PROSITE" id="PS50026">
    <property type="entry name" value="EGF_3"/>
    <property type="match status" value="3"/>
</dbReference>
<evidence type="ECO:0000259" key="6">
    <source>
        <dbReference type="PROSITE" id="PS50026"/>
    </source>
</evidence>
<dbReference type="PROSITE" id="PS00022">
    <property type="entry name" value="EGF_1"/>
    <property type="match status" value="3"/>
</dbReference>
<keyword evidence="5" id="KW-0472">Membrane</keyword>
<dbReference type="CDD" id="cd05819">
    <property type="entry name" value="NHL"/>
    <property type="match status" value="2"/>
</dbReference>
<proteinExistence type="predicted"/>
<sequence length="890" mass="99110">MLINKISMLTKLSLYSSWDQSGITVANDVVELPGSSHAKLLQPVEISVTDNDVLYISNAGIHRIVVVHLNSITNNYFIDFGQGNSSGEFNQSYSVFIFNTSLYVLEHLGKRVQKMSLNGSNPVVVLNVKDLSRPLCLFINGNDNIYVSDRDAHKVLLFRTNATNGLVVAGNGSDGSTDTQLNQPYGIFVNEIETIYVADSLNHRIMKWPSGASSGIRVAGDGKTGNELTHVNTPTNIIVDKDGYMYIREEGSYSRITRWALGSHVGICIAACTGGAGNTANQVYSPHSLAFDSQGSLYVSDFGNHRVQKFELLNYPISYNQPKLCAKVTWSHYGIVFANATMVGQTHRGLFIDSNDTIYASHSSNNQILIWSGNNNNPERKLNTSLFQYSNLFVTLNGDIYFQRRDKTYQIAKITTNSTISLSKTKFSGNCFGLFIDIRNHLYCSLGSENRVVKIPLDGNNHTVITIAGNKSTGSQSNQLSDSRGIFVDIHFNLYVADKDNDRIQFFRQGELEGTIVAGKNIPSGLNLHAPSDVILDGDGFLYIADTHNHRIIQVRNDNTYWCIIGCQEPSRSLLERLYSLRFDSRGNLYVAHEHNHRIKKFNISNSSCVFSMTSEHITTITTDLPETSQSANEHGGSTIIFNRPLTTGNLVAHSNTAPSLFFVARLCEDSPNIGPDCMTPGTICEIQRPCLNDGNCTNLNNNQDYNCSCSSNFTGKHCETDQRICKETTCLNNGNCSITSDLNYNCTCTFGYEGMRCESRTNFCSNITCYNKGVCRSLSDGGYLCQCLSGTFGKHCENIETRIQVYQAVSRSIGYIGILALICVALFVIIMDILKYCFGINPTRREQERLRRERRNRRRKPVIQRFVYVNASSSPRQRTLSPIIEETSV</sequence>
<evidence type="ECO:0000256" key="4">
    <source>
        <dbReference type="PROSITE-ProRule" id="PRU00504"/>
    </source>
</evidence>
<keyword evidence="3" id="KW-0245">EGF-like domain</keyword>
<dbReference type="InterPro" id="IPR001881">
    <property type="entry name" value="EGF-like_Ca-bd_dom"/>
</dbReference>
<feature type="disulfide bond" evidence="3">
    <location>
        <begin position="749"/>
        <end position="758"/>
    </location>
</feature>
<dbReference type="Proteomes" id="UP000663852">
    <property type="component" value="Unassembled WGS sequence"/>
</dbReference>
<dbReference type="CDD" id="cd00054">
    <property type="entry name" value="EGF_CA"/>
    <property type="match status" value="2"/>
</dbReference>
<keyword evidence="5" id="KW-0812">Transmembrane</keyword>
<feature type="domain" description="EGF-like" evidence="6">
    <location>
        <begin position="722"/>
        <end position="759"/>
    </location>
</feature>
<dbReference type="Gene3D" id="2.10.25.10">
    <property type="entry name" value="Laminin"/>
    <property type="match status" value="3"/>
</dbReference>
<evidence type="ECO:0000313" key="8">
    <source>
        <dbReference type="Proteomes" id="UP000663852"/>
    </source>
</evidence>
<feature type="disulfide bond" evidence="3">
    <location>
        <begin position="691"/>
        <end position="708"/>
    </location>
</feature>
<dbReference type="GO" id="GO:0005509">
    <property type="term" value="F:calcium ion binding"/>
    <property type="evidence" value="ECO:0007669"/>
    <property type="project" value="InterPro"/>
</dbReference>
<accession>A0A813SPC1</accession>
<dbReference type="OrthoDB" id="5912267at2759"/>
<organism evidence="7 8">
    <name type="scientific">Adineta ricciae</name>
    <name type="common">Rotifer</name>
    <dbReference type="NCBI Taxonomy" id="249248"/>
    <lineage>
        <taxon>Eukaryota</taxon>
        <taxon>Metazoa</taxon>
        <taxon>Spiralia</taxon>
        <taxon>Gnathifera</taxon>
        <taxon>Rotifera</taxon>
        <taxon>Eurotatoria</taxon>
        <taxon>Bdelloidea</taxon>
        <taxon>Adinetida</taxon>
        <taxon>Adinetidae</taxon>
        <taxon>Adineta</taxon>
    </lineage>
</organism>
<comment type="caution">
    <text evidence="7">The sequence shown here is derived from an EMBL/GenBank/DDBJ whole genome shotgun (WGS) entry which is preliminary data.</text>
</comment>
<feature type="domain" description="EGF-like" evidence="6">
    <location>
        <begin position="681"/>
        <end position="720"/>
    </location>
</feature>
<evidence type="ECO:0000313" key="7">
    <source>
        <dbReference type="EMBL" id="CAF0799201.1"/>
    </source>
</evidence>
<dbReference type="SUPFAM" id="SSF57196">
    <property type="entry name" value="EGF/Laminin"/>
    <property type="match status" value="3"/>
</dbReference>
<dbReference type="PROSITE" id="PS51125">
    <property type="entry name" value="NHL"/>
    <property type="match status" value="1"/>
</dbReference>
<feature type="disulfide bond" evidence="3">
    <location>
        <begin position="710"/>
        <end position="719"/>
    </location>
</feature>
<dbReference type="InterPro" id="IPR050952">
    <property type="entry name" value="TRIM-NHL_E3_ligases"/>
</dbReference>
<evidence type="ECO:0000256" key="3">
    <source>
        <dbReference type="PROSITE-ProRule" id="PRU00076"/>
    </source>
</evidence>
<feature type="transmembrane region" description="Helical" evidence="5">
    <location>
        <begin position="814"/>
        <end position="835"/>
    </location>
</feature>
<feature type="repeat" description="NHL" evidence="4">
    <location>
        <begin position="270"/>
        <end position="313"/>
    </location>
</feature>
<evidence type="ECO:0000256" key="5">
    <source>
        <dbReference type="SAM" id="Phobius"/>
    </source>
</evidence>
<keyword evidence="5" id="KW-1133">Transmembrane helix</keyword>
<reference evidence="7" key="1">
    <citation type="submission" date="2021-02" db="EMBL/GenBank/DDBJ databases">
        <authorList>
            <person name="Nowell W R."/>
        </authorList>
    </citation>
    <scope>NUCLEOTIDE SEQUENCE</scope>
</reference>
<feature type="disulfide bond" evidence="3">
    <location>
        <begin position="788"/>
        <end position="797"/>
    </location>
</feature>
<dbReference type="PANTHER" id="PTHR24104">
    <property type="entry name" value="E3 UBIQUITIN-PROTEIN LIGASE NHLRC1-RELATED"/>
    <property type="match status" value="1"/>
</dbReference>
<protein>
    <recommendedName>
        <fullName evidence="6">EGF-like domain-containing protein</fullName>
    </recommendedName>
</protein>
<dbReference type="Gene3D" id="2.120.10.30">
    <property type="entry name" value="TolB, C-terminal domain"/>
    <property type="match status" value="3"/>
</dbReference>
<dbReference type="PROSITE" id="PS01186">
    <property type="entry name" value="EGF_2"/>
    <property type="match status" value="1"/>
</dbReference>
<dbReference type="SMART" id="SM00179">
    <property type="entry name" value="EGF_CA"/>
    <property type="match status" value="2"/>
</dbReference>
<dbReference type="InterPro" id="IPR011042">
    <property type="entry name" value="6-blade_b-propeller_TolB-like"/>
</dbReference>
<dbReference type="SUPFAM" id="SSF63829">
    <property type="entry name" value="Calcium-dependent phosphotriesterase"/>
    <property type="match status" value="1"/>
</dbReference>
<dbReference type="EMBL" id="CAJNOJ010000012">
    <property type="protein sequence ID" value="CAF0799201.1"/>
    <property type="molecule type" value="Genomic_DNA"/>
</dbReference>
<dbReference type="SUPFAM" id="SSF101898">
    <property type="entry name" value="NHL repeat"/>
    <property type="match status" value="1"/>
</dbReference>
<keyword evidence="1" id="KW-0677">Repeat</keyword>
<comment type="caution">
    <text evidence="3">Lacks conserved residue(s) required for the propagation of feature annotation.</text>
</comment>
<dbReference type="AlphaFoldDB" id="A0A813SPC1"/>
<evidence type="ECO:0000256" key="1">
    <source>
        <dbReference type="ARBA" id="ARBA00022737"/>
    </source>
</evidence>
<dbReference type="SMART" id="SM00181">
    <property type="entry name" value="EGF"/>
    <property type="match status" value="3"/>
</dbReference>
<name>A0A813SPC1_ADIRI</name>
<feature type="domain" description="EGF-like" evidence="6">
    <location>
        <begin position="761"/>
        <end position="798"/>
    </location>
</feature>
<dbReference type="InterPro" id="IPR001258">
    <property type="entry name" value="NHL_repeat"/>
</dbReference>
<dbReference type="InterPro" id="IPR000742">
    <property type="entry name" value="EGF"/>
</dbReference>
<evidence type="ECO:0000256" key="2">
    <source>
        <dbReference type="ARBA" id="ARBA00023157"/>
    </source>
</evidence>
<gene>
    <name evidence="7" type="ORF">EDS130_LOCUS4762</name>
</gene>
<keyword evidence="2 3" id="KW-1015">Disulfide bond</keyword>
<dbReference type="Pfam" id="PF01436">
    <property type="entry name" value="NHL"/>
    <property type="match status" value="1"/>
</dbReference>